<dbReference type="AlphaFoldDB" id="A0A916Z6G6"/>
<accession>A0A916Z6G6</accession>
<comment type="caution">
    <text evidence="2">The sequence shown here is derived from an EMBL/GenBank/DDBJ whole genome shotgun (WGS) entry which is preliminary data.</text>
</comment>
<evidence type="ECO:0000313" key="3">
    <source>
        <dbReference type="Proteomes" id="UP000612349"/>
    </source>
</evidence>
<keyword evidence="3" id="KW-1185">Reference proteome</keyword>
<dbReference type="SUPFAM" id="SSF54427">
    <property type="entry name" value="NTF2-like"/>
    <property type="match status" value="1"/>
</dbReference>
<evidence type="ECO:0000313" key="2">
    <source>
        <dbReference type="EMBL" id="GGD78895.1"/>
    </source>
</evidence>
<proteinExistence type="predicted"/>
<dbReference type="RefSeq" id="WP_066771932.1">
    <property type="nucleotide sequence ID" value="NZ_BMIP01000008.1"/>
</dbReference>
<dbReference type="InterPro" id="IPR032710">
    <property type="entry name" value="NTF2-like_dom_sf"/>
</dbReference>
<dbReference type="InterPro" id="IPR037401">
    <property type="entry name" value="SnoaL-like"/>
</dbReference>
<reference evidence="2" key="2">
    <citation type="submission" date="2020-09" db="EMBL/GenBank/DDBJ databases">
        <authorList>
            <person name="Sun Q."/>
            <person name="Zhou Y."/>
        </authorList>
    </citation>
    <scope>NUCLEOTIDE SEQUENCE</scope>
    <source>
        <strain evidence="2">CGMCC 1.15360</strain>
    </source>
</reference>
<dbReference type="Gene3D" id="3.10.450.50">
    <property type="match status" value="1"/>
</dbReference>
<name>A0A916Z6G6_9SPHN</name>
<dbReference type="Proteomes" id="UP000612349">
    <property type="component" value="Unassembled WGS sequence"/>
</dbReference>
<protein>
    <recommendedName>
        <fullName evidence="1">SnoaL-like domain-containing protein</fullName>
    </recommendedName>
</protein>
<evidence type="ECO:0000259" key="1">
    <source>
        <dbReference type="Pfam" id="PF13577"/>
    </source>
</evidence>
<dbReference type="EMBL" id="BMIP01000008">
    <property type="protein sequence ID" value="GGD78895.1"/>
    <property type="molecule type" value="Genomic_DNA"/>
</dbReference>
<reference evidence="2" key="1">
    <citation type="journal article" date="2014" name="Int. J. Syst. Evol. Microbiol.">
        <title>Complete genome sequence of Corynebacterium casei LMG S-19264T (=DSM 44701T), isolated from a smear-ripened cheese.</title>
        <authorList>
            <consortium name="US DOE Joint Genome Institute (JGI-PGF)"/>
            <person name="Walter F."/>
            <person name="Albersmeier A."/>
            <person name="Kalinowski J."/>
            <person name="Ruckert C."/>
        </authorList>
    </citation>
    <scope>NUCLEOTIDE SEQUENCE</scope>
    <source>
        <strain evidence="2">CGMCC 1.15360</strain>
    </source>
</reference>
<gene>
    <name evidence="2" type="ORF">GCM10010990_30970</name>
</gene>
<feature type="domain" description="SnoaL-like" evidence="1">
    <location>
        <begin position="18"/>
        <end position="136"/>
    </location>
</feature>
<sequence length="146" mass="16213">MASLAEKHRTMPEAVFKALSRLMTEYAHGVDTRGDPEKVVACFTPDAALDFSAVGFPVMNGEDEIRAFYTGLVENMAYEFHMAANPRAESWDGTVGTLTSYVMGMGLAKDGTAISVQVKYWMECVEYEGAWRCRRFTLEAMMPMAA</sequence>
<organism evidence="2 3">
    <name type="scientific">Croceicoccus mobilis</name>
    <dbReference type="NCBI Taxonomy" id="1703339"/>
    <lineage>
        <taxon>Bacteria</taxon>
        <taxon>Pseudomonadati</taxon>
        <taxon>Pseudomonadota</taxon>
        <taxon>Alphaproteobacteria</taxon>
        <taxon>Sphingomonadales</taxon>
        <taxon>Erythrobacteraceae</taxon>
        <taxon>Croceicoccus</taxon>
    </lineage>
</organism>
<dbReference type="OrthoDB" id="7432521at2"/>
<dbReference type="Pfam" id="PF13577">
    <property type="entry name" value="SnoaL_4"/>
    <property type="match status" value="1"/>
</dbReference>